<reference evidence="11" key="1">
    <citation type="submission" date="2024-06" db="EMBL/GenBank/DDBJ databases">
        <title>Multi-omics analyses provide insights into the biosynthesis of the anticancer antibiotic pleurotin in Hohenbuehelia grisea.</title>
        <authorList>
            <person name="Weaver J.A."/>
            <person name="Alberti F."/>
        </authorList>
    </citation>
    <scope>NUCLEOTIDE SEQUENCE [LARGE SCALE GENOMIC DNA]</scope>
    <source>
        <strain evidence="11">T-177</strain>
    </source>
</reference>
<dbReference type="InterPro" id="IPR001680">
    <property type="entry name" value="WD40_rpt"/>
</dbReference>
<dbReference type="InterPro" id="IPR000719">
    <property type="entry name" value="Prot_kinase_dom"/>
</dbReference>
<evidence type="ECO:0000256" key="6">
    <source>
        <dbReference type="PROSITE-ProRule" id="PRU00221"/>
    </source>
</evidence>
<evidence type="ECO:0000256" key="8">
    <source>
        <dbReference type="SAM" id="MobiDB-lite"/>
    </source>
</evidence>
<evidence type="ECO:0000256" key="7">
    <source>
        <dbReference type="PROSITE-ProRule" id="PRU10141"/>
    </source>
</evidence>
<feature type="compositionally biased region" description="Low complexity" evidence="8">
    <location>
        <begin position="520"/>
        <end position="557"/>
    </location>
</feature>
<evidence type="ECO:0000313" key="11">
    <source>
        <dbReference type="Proteomes" id="UP001556367"/>
    </source>
</evidence>
<dbReference type="InterPro" id="IPR001245">
    <property type="entry name" value="Ser-Thr/Tyr_kinase_cat_dom"/>
</dbReference>
<dbReference type="Gene3D" id="1.10.510.10">
    <property type="entry name" value="Transferase(Phosphotransferase) domain 1"/>
    <property type="match status" value="1"/>
</dbReference>
<feature type="compositionally biased region" description="Pro residues" evidence="8">
    <location>
        <begin position="718"/>
        <end position="744"/>
    </location>
</feature>
<dbReference type="PROSITE" id="PS00678">
    <property type="entry name" value="WD_REPEATS_1"/>
    <property type="match status" value="2"/>
</dbReference>
<dbReference type="PROSITE" id="PS50011">
    <property type="entry name" value="PROTEIN_KINASE_DOM"/>
    <property type="match status" value="1"/>
</dbReference>
<name>A0ABR3JEI5_9AGAR</name>
<dbReference type="Pfam" id="PF07714">
    <property type="entry name" value="PK_Tyr_Ser-Thr"/>
    <property type="match status" value="1"/>
</dbReference>
<dbReference type="SUPFAM" id="SSF50978">
    <property type="entry name" value="WD40 repeat-like"/>
    <property type="match status" value="1"/>
</dbReference>
<feature type="region of interest" description="Disordered" evidence="8">
    <location>
        <begin position="710"/>
        <end position="814"/>
    </location>
</feature>
<organism evidence="10 11">
    <name type="scientific">Hohenbuehelia grisea</name>
    <dbReference type="NCBI Taxonomy" id="104357"/>
    <lineage>
        <taxon>Eukaryota</taxon>
        <taxon>Fungi</taxon>
        <taxon>Dikarya</taxon>
        <taxon>Basidiomycota</taxon>
        <taxon>Agaricomycotina</taxon>
        <taxon>Agaricomycetes</taxon>
        <taxon>Agaricomycetidae</taxon>
        <taxon>Agaricales</taxon>
        <taxon>Pleurotineae</taxon>
        <taxon>Pleurotaceae</taxon>
        <taxon>Hohenbuehelia</taxon>
    </lineage>
</organism>
<accession>A0ABR3JEI5</accession>
<gene>
    <name evidence="10" type="ORF">HGRIS_005266</name>
</gene>
<feature type="compositionally biased region" description="Polar residues" evidence="8">
    <location>
        <begin position="1160"/>
        <end position="1169"/>
    </location>
</feature>
<keyword evidence="1" id="KW-0418">Kinase</keyword>
<evidence type="ECO:0000256" key="5">
    <source>
        <dbReference type="ARBA" id="ARBA00022840"/>
    </source>
</evidence>
<dbReference type="SMART" id="SM00320">
    <property type="entry name" value="WD40"/>
    <property type="match status" value="5"/>
</dbReference>
<evidence type="ECO:0000256" key="1">
    <source>
        <dbReference type="ARBA" id="ARBA00022527"/>
    </source>
</evidence>
<dbReference type="PRINTS" id="PR00109">
    <property type="entry name" value="TYRKINASE"/>
</dbReference>
<proteinExistence type="predicted"/>
<keyword evidence="2 6" id="KW-0853">WD repeat</keyword>
<feature type="domain" description="Protein kinase" evidence="9">
    <location>
        <begin position="235"/>
        <end position="496"/>
    </location>
</feature>
<dbReference type="PROSITE" id="PS00107">
    <property type="entry name" value="PROTEIN_KINASE_ATP"/>
    <property type="match status" value="1"/>
</dbReference>
<evidence type="ECO:0000256" key="3">
    <source>
        <dbReference type="ARBA" id="ARBA00022737"/>
    </source>
</evidence>
<feature type="compositionally biased region" description="Pro residues" evidence="8">
    <location>
        <begin position="590"/>
        <end position="599"/>
    </location>
</feature>
<dbReference type="CDD" id="cd21037">
    <property type="entry name" value="MLKL_NTD"/>
    <property type="match status" value="1"/>
</dbReference>
<keyword evidence="4 7" id="KW-0547">Nucleotide-binding</keyword>
<dbReference type="InterPro" id="IPR019775">
    <property type="entry name" value="WD40_repeat_CS"/>
</dbReference>
<keyword evidence="11" id="KW-1185">Reference proteome</keyword>
<dbReference type="Gene3D" id="2.130.10.10">
    <property type="entry name" value="YVTN repeat-like/Quinoprotein amine dehydrogenase"/>
    <property type="match status" value="1"/>
</dbReference>
<feature type="region of interest" description="Disordered" evidence="8">
    <location>
        <begin position="1154"/>
        <end position="1183"/>
    </location>
</feature>
<dbReference type="InterPro" id="IPR051681">
    <property type="entry name" value="Ser/Thr_Kinases-Pseudokinases"/>
</dbReference>
<dbReference type="InterPro" id="IPR059179">
    <property type="entry name" value="MLKL-like_MCAfunc"/>
</dbReference>
<evidence type="ECO:0000313" key="10">
    <source>
        <dbReference type="EMBL" id="KAL0954124.1"/>
    </source>
</evidence>
<keyword evidence="5 7" id="KW-0067">ATP-binding</keyword>
<dbReference type="PRINTS" id="PR00320">
    <property type="entry name" value="GPROTEINBRPT"/>
</dbReference>
<dbReference type="Proteomes" id="UP001556367">
    <property type="component" value="Unassembled WGS sequence"/>
</dbReference>
<feature type="compositionally biased region" description="Polar residues" evidence="8">
    <location>
        <begin position="667"/>
        <end position="677"/>
    </location>
</feature>
<evidence type="ECO:0000256" key="4">
    <source>
        <dbReference type="ARBA" id="ARBA00022741"/>
    </source>
</evidence>
<dbReference type="InterPro" id="IPR008271">
    <property type="entry name" value="Ser/Thr_kinase_AS"/>
</dbReference>
<feature type="repeat" description="WD" evidence="6">
    <location>
        <begin position="1003"/>
        <end position="1025"/>
    </location>
</feature>
<feature type="repeat" description="WD" evidence="6">
    <location>
        <begin position="1028"/>
        <end position="1058"/>
    </location>
</feature>
<feature type="compositionally biased region" description="Low complexity" evidence="8">
    <location>
        <begin position="802"/>
        <end position="812"/>
    </location>
</feature>
<evidence type="ECO:0000256" key="2">
    <source>
        <dbReference type="ARBA" id="ARBA00022574"/>
    </source>
</evidence>
<keyword evidence="1" id="KW-0723">Serine/threonine-protein kinase</keyword>
<feature type="compositionally biased region" description="Low complexity" evidence="8">
    <location>
        <begin position="1171"/>
        <end position="1181"/>
    </location>
</feature>
<comment type="caution">
    <text evidence="10">The sequence shown here is derived from an EMBL/GenBank/DDBJ whole genome shotgun (WGS) entry which is preliminary data.</text>
</comment>
<feature type="region of interest" description="Disordered" evidence="8">
    <location>
        <begin position="644"/>
        <end position="681"/>
    </location>
</feature>
<feature type="compositionally biased region" description="Pro residues" evidence="8">
    <location>
        <begin position="558"/>
        <end position="568"/>
    </location>
</feature>
<dbReference type="Pfam" id="PF00400">
    <property type="entry name" value="WD40"/>
    <property type="match status" value="3"/>
</dbReference>
<keyword evidence="1" id="KW-0808">Transferase</keyword>
<feature type="repeat" description="WD" evidence="6">
    <location>
        <begin position="943"/>
        <end position="975"/>
    </location>
</feature>
<dbReference type="InterPro" id="IPR011009">
    <property type="entry name" value="Kinase-like_dom_sf"/>
</dbReference>
<dbReference type="PROSITE" id="PS50082">
    <property type="entry name" value="WD_REPEATS_2"/>
    <property type="match status" value="3"/>
</dbReference>
<dbReference type="InterPro" id="IPR036322">
    <property type="entry name" value="WD40_repeat_dom_sf"/>
</dbReference>
<dbReference type="SUPFAM" id="SSF56112">
    <property type="entry name" value="Protein kinase-like (PK-like)"/>
    <property type="match status" value="1"/>
</dbReference>
<protein>
    <recommendedName>
        <fullName evidence="9">Protein kinase domain-containing protein</fullName>
    </recommendedName>
</protein>
<dbReference type="InterPro" id="IPR020472">
    <property type="entry name" value="WD40_PAC1"/>
</dbReference>
<dbReference type="InterPro" id="IPR017441">
    <property type="entry name" value="Protein_kinase_ATP_BS"/>
</dbReference>
<dbReference type="SMART" id="SM00220">
    <property type="entry name" value="S_TKc"/>
    <property type="match status" value="1"/>
</dbReference>
<dbReference type="PANTHER" id="PTHR44329">
    <property type="entry name" value="SERINE/THREONINE-PROTEIN KINASE TNNI3K-RELATED"/>
    <property type="match status" value="1"/>
</dbReference>
<dbReference type="CDD" id="cd13999">
    <property type="entry name" value="STKc_MAP3K-like"/>
    <property type="match status" value="1"/>
</dbReference>
<dbReference type="InterPro" id="IPR015943">
    <property type="entry name" value="WD40/YVTN_repeat-like_dom_sf"/>
</dbReference>
<dbReference type="PROSITE" id="PS00108">
    <property type="entry name" value="PROTEIN_KINASE_ST"/>
    <property type="match status" value="1"/>
</dbReference>
<sequence>MEVLGAISAPPLLQIAYTYLTIAWKQYCIVQGQREQCHLLITRCQDLLLEILKIVGEGDCPPSMQSNVDVLESACLTVKETVSHIASKGFAWRLLNQDKMDQSIAAAEASVTDALACFNLGAHLSAQKLQLEINDARSRDHDELIGHLETLAQNDQKILNALQNDERGRHRLEELVVALTKHVRNITVPANGTSKEPTEAFILTASATLQRLSGRPAPEIPHWSVTSLEVNFDAEDESTCIGRGGFGKIYMGEWNGQVVAVKEMYSEDAKLLDRQNMKSIIHEIKIWSRLAHPHVLPFYCACLESTRPFMVSRFCQNGNALEFLRKYPQADRILVLHEISLGLVYLHSQSIIHSDLKASNILIGDDAKALIADFGLSHLQEQAANGATRTMASAQRLNGTLRWMAPELLDGEKLEKPSDVYSYALVAWELFTGNVPYSHIPERAFARRVVDKQERPERPESLTNDLLWDLMQQCWQPEPADRPVVSAIQARLRPYTLRVQSPVQSVFGIPSTPTISSRLSGHSTSPTVGTSSSTSTAVETSGTSPTSSAKDLPSASLSPPPSPFPVSPKAPAIYQSTPNAENQTLESGSPGPPGQPTSPTPSITIVEELSIPQEDTLEDMYQQAENLLEVLGSPTPQEKHSVLCAGSPNLDGSRQATGLPLRRTRSNDGSAPNTSSYDPGARARDVLQEAKADRVASKVSEQYTYRFETQRPIVPRLPMHPPSVPGQRPDPPTRPPPPPPPPPASSLRSWSRSQADDQSPVVRPAGRPSHPSTEVGRAWAPLDVKKIGRPPVPPQAKRRKAGALSSAGASHSWVPSGLGNELTQIRRLQYYLMPMPPENGSNSITAIAINKNWMATSISTGAVLIFETETGKLLRNITLDKCQDPVVALVSSRPSLDTDTTSKAASARRRLVPLNTGDKLVVAGSDHHVRVYNPSTGACLHTLKGHSKPVLCIKVVGQLVFTGSVDESIRIWDLSLELPEKKCRVLDRHIYRVLCLDTWKDWLVSGSQDKTVRLWNFEGNKDSQTEVFRGHSAAVICVAIEDTTIVSASADQSVIIWSRTYRTKHRTVSLCFVPSCLALDILHSSVFVGTTAGVTMKLSLFTEGGSQKWGTCHDSGILSLILRGSCIVTGSASGEVQAFECSADTLVCEPGVTDGGDSQAAKTSATEPTDASARANNASSSKTTAGESKSLYRFAYGESRWVFMRNMEGRLRMEIWAEEHSLESL</sequence>
<dbReference type="EMBL" id="JASNQZ010000008">
    <property type="protein sequence ID" value="KAL0954124.1"/>
    <property type="molecule type" value="Genomic_DNA"/>
</dbReference>
<feature type="binding site" evidence="7">
    <location>
        <position position="262"/>
    </location>
    <ligand>
        <name>ATP</name>
        <dbReference type="ChEBI" id="CHEBI:30616"/>
    </ligand>
</feature>
<keyword evidence="3" id="KW-0677">Repeat</keyword>
<feature type="region of interest" description="Disordered" evidence="8">
    <location>
        <begin position="506"/>
        <end position="602"/>
    </location>
</feature>
<feature type="compositionally biased region" description="Polar residues" evidence="8">
    <location>
        <begin position="574"/>
        <end position="586"/>
    </location>
</feature>
<evidence type="ECO:0000259" key="9">
    <source>
        <dbReference type="PROSITE" id="PS50011"/>
    </source>
</evidence>
<dbReference type="PROSITE" id="PS50294">
    <property type="entry name" value="WD_REPEATS_REGION"/>
    <property type="match status" value="2"/>
</dbReference>